<feature type="repeat" description="WD" evidence="5">
    <location>
        <begin position="826"/>
        <end position="867"/>
    </location>
</feature>
<dbReference type="SUPFAM" id="SSF50978">
    <property type="entry name" value="WD40 repeat-like"/>
    <property type="match status" value="1"/>
</dbReference>
<dbReference type="CDD" id="cd14014">
    <property type="entry name" value="STKc_PknB_like"/>
    <property type="match status" value="1"/>
</dbReference>
<feature type="repeat" description="WD" evidence="5">
    <location>
        <begin position="492"/>
        <end position="533"/>
    </location>
</feature>
<dbReference type="InterPro" id="IPR008271">
    <property type="entry name" value="Ser/Thr_kinase_AS"/>
</dbReference>
<keyword evidence="3 6" id="KW-0547">Nucleotide-binding</keyword>
<dbReference type="PROSITE" id="PS50294">
    <property type="entry name" value="WD_REPEATS_REGION"/>
    <property type="match status" value="4"/>
</dbReference>
<keyword evidence="9" id="KW-1185">Reference proteome</keyword>
<dbReference type="PANTHER" id="PTHR19848:SF8">
    <property type="entry name" value="F-BOX AND WD REPEAT DOMAIN CONTAINING 7"/>
    <property type="match status" value="1"/>
</dbReference>
<dbReference type="Gene3D" id="1.10.510.10">
    <property type="entry name" value="Transferase(Phosphotransferase) domain 1"/>
    <property type="match status" value="1"/>
</dbReference>
<dbReference type="Gene3D" id="3.30.200.20">
    <property type="entry name" value="Phosphorylase Kinase, domain 1"/>
    <property type="match status" value="1"/>
</dbReference>
<keyword evidence="1 5" id="KW-0853">WD repeat</keyword>
<feature type="repeat" description="WD" evidence="5">
    <location>
        <begin position="1144"/>
        <end position="1171"/>
    </location>
</feature>
<dbReference type="InterPro" id="IPR020472">
    <property type="entry name" value="WD40_PAC1"/>
</dbReference>
<dbReference type="InterPro" id="IPR011009">
    <property type="entry name" value="Kinase-like_dom_sf"/>
</dbReference>
<evidence type="ECO:0000256" key="6">
    <source>
        <dbReference type="PROSITE-ProRule" id="PRU10141"/>
    </source>
</evidence>
<dbReference type="Pfam" id="PF00400">
    <property type="entry name" value="WD40"/>
    <property type="match status" value="5"/>
</dbReference>
<protein>
    <submittedName>
        <fullName evidence="8">Protein kinase</fullName>
    </submittedName>
</protein>
<feature type="repeat" description="WD" evidence="5">
    <location>
        <begin position="956"/>
        <end position="987"/>
    </location>
</feature>
<dbReference type="InterPro" id="IPR001680">
    <property type="entry name" value="WD40_rpt"/>
</dbReference>
<feature type="repeat" description="WD" evidence="5">
    <location>
        <begin position="868"/>
        <end position="909"/>
    </location>
</feature>
<evidence type="ECO:0000256" key="5">
    <source>
        <dbReference type="PROSITE-ProRule" id="PRU00221"/>
    </source>
</evidence>
<proteinExistence type="predicted"/>
<keyword evidence="8" id="KW-0418">Kinase</keyword>
<dbReference type="EMBL" id="JBHSON010000059">
    <property type="protein sequence ID" value="MFC5750854.1"/>
    <property type="molecule type" value="Genomic_DNA"/>
</dbReference>
<dbReference type="RefSeq" id="WP_378286656.1">
    <property type="nucleotide sequence ID" value="NZ_JBHSON010000059.1"/>
</dbReference>
<dbReference type="InterPro" id="IPR011047">
    <property type="entry name" value="Quinoprotein_ADH-like_sf"/>
</dbReference>
<dbReference type="Gene3D" id="1.25.40.10">
    <property type="entry name" value="Tetratricopeptide repeat domain"/>
    <property type="match status" value="1"/>
</dbReference>
<dbReference type="CDD" id="cd00200">
    <property type="entry name" value="WD40"/>
    <property type="match status" value="2"/>
</dbReference>
<dbReference type="SMART" id="SM00220">
    <property type="entry name" value="S_TKc"/>
    <property type="match status" value="1"/>
</dbReference>
<dbReference type="GO" id="GO:0016301">
    <property type="term" value="F:kinase activity"/>
    <property type="evidence" value="ECO:0007669"/>
    <property type="project" value="UniProtKB-KW"/>
</dbReference>
<dbReference type="InterPro" id="IPR019775">
    <property type="entry name" value="WD40_repeat_CS"/>
</dbReference>
<evidence type="ECO:0000256" key="4">
    <source>
        <dbReference type="ARBA" id="ARBA00022840"/>
    </source>
</evidence>
<dbReference type="SUPFAM" id="SSF56112">
    <property type="entry name" value="Protein kinase-like (PK-like)"/>
    <property type="match status" value="1"/>
</dbReference>
<feature type="domain" description="Protein kinase" evidence="7">
    <location>
        <begin position="22"/>
        <end position="300"/>
    </location>
</feature>
<dbReference type="SUPFAM" id="SSF48452">
    <property type="entry name" value="TPR-like"/>
    <property type="match status" value="1"/>
</dbReference>
<dbReference type="InterPro" id="IPR000719">
    <property type="entry name" value="Prot_kinase_dom"/>
</dbReference>
<evidence type="ECO:0000256" key="1">
    <source>
        <dbReference type="ARBA" id="ARBA00022574"/>
    </source>
</evidence>
<dbReference type="Gene3D" id="2.130.10.10">
    <property type="entry name" value="YVTN repeat-like/Quinoprotein amine dehydrogenase"/>
    <property type="match status" value="4"/>
</dbReference>
<evidence type="ECO:0000313" key="8">
    <source>
        <dbReference type="EMBL" id="MFC5750854.1"/>
    </source>
</evidence>
<dbReference type="PROSITE" id="PS50082">
    <property type="entry name" value="WD_REPEATS_2"/>
    <property type="match status" value="5"/>
</dbReference>
<dbReference type="PROSITE" id="PS00107">
    <property type="entry name" value="PROTEIN_KINASE_ATP"/>
    <property type="match status" value="1"/>
</dbReference>
<gene>
    <name evidence="8" type="ORF">ACFPZN_34995</name>
</gene>
<comment type="caution">
    <text evidence="8">The sequence shown here is derived from an EMBL/GenBank/DDBJ whole genome shotgun (WGS) entry which is preliminary data.</text>
</comment>
<keyword evidence="4 6" id="KW-0067">ATP-binding</keyword>
<dbReference type="Proteomes" id="UP001596074">
    <property type="component" value="Unassembled WGS sequence"/>
</dbReference>
<reference evidence="9" key="1">
    <citation type="journal article" date="2019" name="Int. J. Syst. Evol. Microbiol.">
        <title>The Global Catalogue of Microorganisms (GCM) 10K type strain sequencing project: providing services to taxonomists for standard genome sequencing and annotation.</title>
        <authorList>
            <consortium name="The Broad Institute Genomics Platform"/>
            <consortium name="The Broad Institute Genome Sequencing Center for Infectious Disease"/>
            <person name="Wu L."/>
            <person name="Ma J."/>
        </authorList>
    </citation>
    <scope>NUCLEOTIDE SEQUENCE [LARGE SCALE GENOMIC DNA]</scope>
    <source>
        <strain evidence="9">KCTC 42087</strain>
    </source>
</reference>
<keyword evidence="2" id="KW-0677">Repeat</keyword>
<dbReference type="SMART" id="SM00320">
    <property type="entry name" value="WD40"/>
    <property type="match status" value="10"/>
</dbReference>
<name>A0ABW1AA62_9ACTN</name>
<dbReference type="Pfam" id="PF00069">
    <property type="entry name" value="Pkinase"/>
    <property type="match status" value="1"/>
</dbReference>
<accession>A0ABW1AA62</accession>
<organism evidence="8 9">
    <name type="scientific">Actinomadura rugatobispora</name>
    <dbReference type="NCBI Taxonomy" id="1994"/>
    <lineage>
        <taxon>Bacteria</taxon>
        <taxon>Bacillati</taxon>
        <taxon>Actinomycetota</taxon>
        <taxon>Actinomycetes</taxon>
        <taxon>Streptosporangiales</taxon>
        <taxon>Thermomonosporaceae</taxon>
        <taxon>Actinomadura</taxon>
    </lineage>
</organism>
<evidence type="ECO:0000256" key="2">
    <source>
        <dbReference type="ARBA" id="ARBA00022737"/>
    </source>
</evidence>
<evidence type="ECO:0000256" key="3">
    <source>
        <dbReference type="ARBA" id="ARBA00022741"/>
    </source>
</evidence>
<dbReference type="SUPFAM" id="SSF50998">
    <property type="entry name" value="Quinoprotein alcohol dehydrogenase-like"/>
    <property type="match status" value="1"/>
</dbReference>
<evidence type="ECO:0000313" key="9">
    <source>
        <dbReference type="Proteomes" id="UP001596074"/>
    </source>
</evidence>
<dbReference type="InterPro" id="IPR017441">
    <property type="entry name" value="Protein_kinase_ATP_BS"/>
</dbReference>
<dbReference type="InterPro" id="IPR036322">
    <property type="entry name" value="WD40_repeat_dom_sf"/>
</dbReference>
<keyword evidence="8" id="KW-0808">Transferase</keyword>
<dbReference type="PROSITE" id="PS50011">
    <property type="entry name" value="PROTEIN_KINASE_DOM"/>
    <property type="match status" value="1"/>
</dbReference>
<dbReference type="PANTHER" id="PTHR19848">
    <property type="entry name" value="WD40 REPEAT PROTEIN"/>
    <property type="match status" value="1"/>
</dbReference>
<dbReference type="PROSITE" id="PS00678">
    <property type="entry name" value="WD_REPEATS_1"/>
    <property type="match status" value="3"/>
</dbReference>
<dbReference type="Pfam" id="PF14559">
    <property type="entry name" value="TPR_19"/>
    <property type="match status" value="1"/>
</dbReference>
<evidence type="ECO:0000259" key="7">
    <source>
        <dbReference type="PROSITE" id="PS50011"/>
    </source>
</evidence>
<feature type="binding site" evidence="6">
    <location>
        <position position="51"/>
    </location>
    <ligand>
        <name>ATP</name>
        <dbReference type="ChEBI" id="CHEBI:30616"/>
    </ligand>
</feature>
<dbReference type="InterPro" id="IPR015943">
    <property type="entry name" value="WD40/YVTN_repeat-like_dom_sf"/>
</dbReference>
<dbReference type="PRINTS" id="PR00320">
    <property type="entry name" value="GPROTEINBRPT"/>
</dbReference>
<sequence>MTGARGAVAAEWRAGDVVDGRYEVVETLGRGGMGVVHRVRHLGWGTDLAVKSPRPEMFRDAAGRERFVTEAETWVSLGLHPHVCTCHYVRTLGGVPRVFAEYVPGGSLRDRIADRRLYAGGPEQATARILDTAIQIAWGLDHAHGRGLVHQDVKPANVLLDEAGTAKITDFGLARAREATVAGSKDGPGATVLVPGSNGMTPAYASPEQFARRSLGRRSDVFSFAVTVLEMLVGEVTWMVSPAAGATLAACLSDGTGMAVPRIPADLADLLTRCLRDHPRHRPRSMAEVADGLTACYEALTRAAYPRARPRAADLRGDELNNQALSLLDLGRTAEAEQGFAEALAADPRHAQAAYHLGLQRWRRGAIGDETVVAQLEAVRADTGDSRRARFLLAQVHMERGDLDAARELLDGVARERPGDREVEAALQALGGGRITHARCTGAQEMAWTADPPPRTRLPLSLGADRKLALSGEADGTVRLWTLLDGRCRLTLTGHEGPVRSVAFSADGTRAISAGEDDTVRLWDLTGGRCAQTFHQARHSAVAMSSDGDVAVYSSYDGALRVVDTRSGRVVRQVKVRSWGSPSALISPDGRWAMSSETGMKAAVRLWDLATGECRHVLPEPIPGSATGGCFSSDSRYAATYGPLDGPIRIWDVATGRCVRVLRDAGPSGPMSLSDGARYLISVQGVHLRFWDVDSGRCVRRFVAHRGGARAVRLSADGRSAVSAGEKDGTARWWRLPLGQHVAAPSLSRPRPHTELSDSDATVDALVAESERALSDGRLTAALDLLTRARTVPGHERAPRVMSAWRALGRRAVRTDLRAAWVSAVLTGHRRGIAAVDVGADRGLAVTGGQDDTVRVWDLGTGTCLHTLTGHRQAVVSVALSADGRRVLSGDRRGAVRLWSTDTGECLRVLADNFSLLDRARWARVKADEYIGVEEPGGPRGGVDVPMEALFGDAHVRFGDGGRLAVVGHGDGRIRFWDLGTGAQVRAIDTVDFGEDGLEARDIGINSLAIGGGGRLVASGHGGPPRRGASVRLWDFDEGHARGVLRPRPADRRVMGPEVTALCLSADGRLALFSDKATMKLYLWDVATGRCVRELAENAGWSLDARFTADGRFAVSAGFRGVRVWEVGSGRCLRVLDDREGKGVRCLASTPDGSFVLAGHEDGSLRVWELDWELAAPPSYSA</sequence>
<dbReference type="PROSITE" id="PS00108">
    <property type="entry name" value="PROTEIN_KINASE_ST"/>
    <property type="match status" value="1"/>
</dbReference>
<dbReference type="InterPro" id="IPR011990">
    <property type="entry name" value="TPR-like_helical_dom_sf"/>
</dbReference>